<feature type="chain" id="PRO_5045977878" evidence="3">
    <location>
        <begin position="21"/>
        <end position="383"/>
    </location>
</feature>
<accession>A0ABZ2M5M8</accession>
<protein>
    <submittedName>
        <fullName evidence="5">Imelysin family protein</fullName>
    </submittedName>
</protein>
<organism evidence="5 6">
    <name type="scientific">Pendulispora albinea</name>
    <dbReference type="NCBI Taxonomy" id="2741071"/>
    <lineage>
        <taxon>Bacteria</taxon>
        <taxon>Pseudomonadati</taxon>
        <taxon>Myxococcota</taxon>
        <taxon>Myxococcia</taxon>
        <taxon>Myxococcales</taxon>
        <taxon>Sorangiineae</taxon>
        <taxon>Pendulisporaceae</taxon>
        <taxon>Pendulispora</taxon>
    </lineage>
</organism>
<dbReference type="InterPro" id="IPR034984">
    <property type="entry name" value="Imelysin-like_IPPA"/>
</dbReference>
<dbReference type="InterPro" id="IPR038352">
    <property type="entry name" value="Imelysin_sf"/>
</dbReference>
<evidence type="ECO:0000256" key="2">
    <source>
        <dbReference type="ARBA" id="ARBA00022729"/>
    </source>
</evidence>
<dbReference type="Gene3D" id="1.20.1420.20">
    <property type="entry name" value="M75 peptidase, HXXE motif"/>
    <property type="match status" value="1"/>
</dbReference>
<dbReference type="PROSITE" id="PS51257">
    <property type="entry name" value="PROKAR_LIPOPROTEIN"/>
    <property type="match status" value="1"/>
</dbReference>
<reference evidence="5 6" key="1">
    <citation type="submission" date="2021-12" db="EMBL/GenBank/DDBJ databases">
        <title>Discovery of the Pendulisporaceae a myxobacterial family with distinct sporulation behavior and unique specialized metabolism.</title>
        <authorList>
            <person name="Garcia R."/>
            <person name="Popoff A."/>
            <person name="Bader C.D."/>
            <person name="Loehr J."/>
            <person name="Walesch S."/>
            <person name="Walt C."/>
            <person name="Boldt J."/>
            <person name="Bunk B."/>
            <person name="Haeckl F.J.F.P.J."/>
            <person name="Gunesch A.P."/>
            <person name="Birkelbach J."/>
            <person name="Nuebel U."/>
            <person name="Pietschmann T."/>
            <person name="Bach T."/>
            <person name="Mueller R."/>
        </authorList>
    </citation>
    <scope>NUCLEOTIDE SEQUENCE [LARGE SCALE GENOMIC DNA]</scope>
    <source>
        <strain evidence="5 6">MSr11954</strain>
    </source>
</reference>
<dbReference type="EMBL" id="CP089984">
    <property type="protein sequence ID" value="WXB17127.1"/>
    <property type="molecule type" value="Genomic_DNA"/>
</dbReference>
<dbReference type="Pfam" id="PF09375">
    <property type="entry name" value="Peptidase_M75"/>
    <property type="match status" value="1"/>
</dbReference>
<proteinExistence type="predicted"/>
<evidence type="ECO:0000259" key="4">
    <source>
        <dbReference type="Pfam" id="PF09375"/>
    </source>
</evidence>
<name>A0ABZ2M5M8_9BACT</name>
<dbReference type="Proteomes" id="UP001370348">
    <property type="component" value="Chromosome"/>
</dbReference>
<comment type="subcellular location">
    <subcellularLocation>
        <location evidence="1">Cell envelope</location>
    </subcellularLocation>
</comment>
<evidence type="ECO:0000256" key="3">
    <source>
        <dbReference type="SAM" id="SignalP"/>
    </source>
</evidence>
<dbReference type="InterPro" id="IPR018976">
    <property type="entry name" value="Imelysin-like"/>
</dbReference>
<dbReference type="RefSeq" id="WP_394826757.1">
    <property type="nucleotide sequence ID" value="NZ_CP089984.1"/>
</dbReference>
<dbReference type="CDD" id="cd14659">
    <property type="entry name" value="Imelysin-like_IPPA"/>
    <property type="match status" value="1"/>
</dbReference>
<feature type="signal peptide" evidence="3">
    <location>
        <begin position="1"/>
        <end position="20"/>
    </location>
</feature>
<evidence type="ECO:0000256" key="1">
    <source>
        <dbReference type="ARBA" id="ARBA00004196"/>
    </source>
</evidence>
<evidence type="ECO:0000313" key="5">
    <source>
        <dbReference type="EMBL" id="WXB17127.1"/>
    </source>
</evidence>
<keyword evidence="6" id="KW-1185">Reference proteome</keyword>
<keyword evidence="2 3" id="KW-0732">Signal</keyword>
<feature type="domain" description="Imelysin-like" evidence="4">
    <location>
        <begin position="54"/>
        <end position="345"/>
    </location>
</feature>
<gene>
    <name evidence="5" type="ORF">LZC94_07575</name>
</gene>
<evidence type="ECO:0000313" key="6">
    <source>
        <dbReference type="Proteomes" id="UP001370348"/>
    </source>
</evidence>
<sequence>MKRRFSPTLALILGLSLAGAFGTTSWIAGCSSSSSGASSVDAKPVLQALTNDVILPTYRTLDTEAGTLRDAAEALRSAPSADSLARAQAAWRAARKTWRKADAFRFGPVDSKGIADVIDAWPANGEKLDQLLAGSEPITADSFEKLGANLKGFMALEHLLFDNPGGGDAAVLAKLTGTGAAERRRLYVAIAAANLKAKTAELLRSWDPAGENFAAQLTNAGSGSQTFPSGKSAVDQLVNSATYAGDVVAGNKIARPFGKRNGGVVQPGQEEAPRSDNSLADMLATLEGVQAVYDGAPGGAEPKGIGDLVRGKNASLDDRVLAALSDARAKVAAIPPPFRTALSEKPAPVDAAYESVRAMKNTFATEVASVLGTTLKFNDNDGD</sequence>